<reference evidence="2" key="2">
    <citation type="submission" date="2023-05" db="EMBL/GenBank/DDBJ databases">
        <authorList>
            <consortium name="Lawrence Berkeley National Laboratory"/>
            <person name="Steindorff A."/>
            <person name="Hensen N."/>
            <person name="Bonometti L."/>
            <person name="Westerberg I."/>
            <person name="Brannstrom I.O."/>
            <person name="Guillou S."/>
            <person name="Cros-Aarteil S."/>
            <person name="Calhoun S."/>
            <person name="Haridas S."/>
            <person name="Kuo A."/>
            <person name="Mondo S."/>
            <person name="Pangilinan J."/>
            <person name="Riley R."/>
            <person name="Labutti K."/>
            <person name="Andreopoulos B."/>
            <person name="Lipzen A."/>
            <person name="Chen C."/>
            <person name="Yanf M."/>
            <person name="Daum C."/>
            <person name="Ng V."/>
            <person name="Clum A."/>
            <person name="Ohm R."/>
            <person name="Martin F."/>
            <person name="Silar P."/>
            <person name="Natvig D."/>
            <person name="Lalanne C."/>
            <person name="Gautier V."/>
            <person name="Ament-Velasquez S.L."/>
            <person name="Kruys A."/>
            <person name="Hutchinson M.I."/>
            <person name="Powell A.J."/>
            <person name="Barry K."/>
            <person name="Miller A.N."/>
            <person name="Grigoriev I.V."/>
            <person name="Debuchy R."/>
            <person name="Gladieux P."/>
            <person name="Thoren M.H."/>
            <person name="Johannesson H."/>
        </authorList>
    </citation>
    <scope>NUCLEOTIDE SEQUENCE</scope>
    <source>
        <strain evidence="2">CBS 123565</strain>
    </source>
</reference>
<gene>
    <name evidence="2" type="ORF">BT67DRAFT_442254</name>
</gene>
<feature type="transmembrane region" description="Helical" evidence="1">
    <location>
        <begin position="29"/>
        <end position="48"/>
    </location>
</feature>
<dbReference type="Proteomes" id="UP001304895">
    <property type="component" value="Unassembled WGS sequence"/>
</dbReference>
<keyword evidence="1" id="KW-0472">Membrane</keyword>
<dbReference type="AlphaFoldDB" id="A0AAN6ZDI2"/>
<evidence type="ECO:0000313" key="3">
    <source>
        <dbReference type="Proteomes" id="UP001304895"/>
    </source>
</evidence>
<dbReference type="EMBL" id="MU853409">
    <property type="protein sequence ID" value="KAK4134332.1"/>
    <property type="molecule type" value="Genomic_DNA"/>
</dbReference>
<evidence type="ECO:0000256" key="1">
    <source>
        <dbReference type="SAM" id="Phobius"/>
    </source>
</evidence>
<keyword evidence="1" id="KW-0812">Transmembrane</keyword>
<comment type="caution">
    <text evidence="2">The sequence shown here is derived from an EMBL/GenBank/DDBJ whole genome shotgun (WGS) entry which is preliminary data.</text>
</comment>
<dbReference type="PANTHER" id="PTHR34286">
    <property type="entry name" value="TRANSMEMBRANE PROTEIN"/>
    <property type="match status" value="1"/>
</dbReference>
<accession>A0AAN6ZDI2</accession>
<keyword evidence="3" id="KW-1185">Reference proteome</keyword>
<sequence>MGGGPRVPYPKHVWSPAGGWYAQPKNWKANTAIFGVIIFGITCLTFKISGELEYRHKMPEPGSYFPSRHWSRQVIEYERREKEKAAAAAAATAAAPQQTKTEEA</sequence>
<organism evidence="2 3">
    <name type="scientific">Trichocladium antarcticum</name>
    <dbReference type="NCBI Taxonomy" id="1450529"/>
    <lineage>
        <taxon>Eukaryota</taxon>
        <taxon>Fungi</taxon>
        <taxon>Dikarya</taxon>
        <taxon>Ascomycota</taxon>
        <taxon>Pezizomycotina</taxon>
        <taxon>Sordariomycetes</taxon>
        <taxon>Sordariomycetidae</taxon>
        <taxon>Sordariales</taxon>
        <taxon>Chaetomiaceae</taxon>
        <taxon>Trichocladium</taxon>
    </lineage>
</organism>
<protein>
    <submittedName>
        <fullName evidence="2">Uncharacterized protein</fullName>
    </submittedName>
</protein>
<keyword evidence="1" id="KW-1133">Transmembrane helix</keyword>
<proteinExistence type="predicted"/>
<reference evidence="2" key="1">
    <citation type="journal article" date="2023" name="Mol. Phylogenet. Evol.">
        <title>Genome-scale phylogeny and comparative genomics of the fungal order Sordariales.</title>
        <authorList>
            <person name="Hensen N."/>
            <person name="Bonometti L."/>
            <person name="Westerberg I."/>
            <person name="Brannstrom I.O."/>
            <person name="Guillou S."/>
            <person name="Cros-Aarteil S."/>
            <person name="Calhoun S."/>
            <person name="Haridas S."/>
            <person name="Kuo A."/>
            <person name="Mondo S."/>
            <person name="Pangilinan J."/>
            <person name="Riley R."/>
            <person name="LaButti K."/>
            <person name="Andreopoulos B."/>
            <person name="Lipzen A."/>
            <person name="Chen C."/>
            <person name="Yan M."/>
            <person name="Daum C."/>
            <person name="Ng V."/>
            <person name="Clum A."/>
            <person name="Steindorff A."/>
            <person name="Ohm R.A."/>
            <person name="Martin F."/>
            <person name="Silar P."/>
            <person name="Natvig D.O."/>
            <person name="Lalanne C."/>
            <person name="Gautier V."/>
            <person name="Ament-Velasquez S.L."/>
            <person name="Kruys A."/>
            <person name="Hutchinson M.I."/>
            <person name="Powell A.J."/>
            <person name="Barry K."/>
            <person name="Miller A.N."/>
            <person name="Grigoriev I.V."/>
            <person name="Debuchy R."/>
            <person name="Gladieux P."/>
            <person name="Hiltunen Thoren M."/>
            <person name="Johannesson H."/>
        </authorList>
    </citation>
    <scope>NUCLEOTIDE SEQUENCE</scope>
    <source>
        <strain evidence="2">CBS 123565</strain>
    </source>
</reference>
<evidence type="ECO:0000313" key="2">
    <source>
        <dbReference type="EMBL" id="KAK4134332.1"/>
    </source>
</evidence>
<name>A0AAN6ZDI2_9PEZI</name>
<dbReference type="PANTHER" id="PTHR34286:SF1">
    <property type="entry name" value="TRANSMEMBRANE PROTEIN"/>
    <property type="match status" value="1"/>
</dbReference>